<keyword evidence="2" id="KW-1185">Reference proteome</keyword>
<name>A0AAV9QV46_9TELE</name>
<protein>
    <submittedName>
        <fullName evidence="1">Uncharacterized protein</fullName>
    </submittedName>
</protein>
<comment type="caution">
    <text evidence="1">The sequence shown here is derived from an EMBL/GenBank/DDBJ whole genome shotgun (WGS) entry which is preliminary data.</text>
</comment>
<dbReference type="EMBL" id="JAHHUM010002690">
    <property type="protein sequence ID" value="KAK5601351.1"/>
    <property type="molecule type" value="Genomic_DNA"/>
</dbReference>
<accession>A0AAV9QV46</accession>
<sequence length="196" mass="20465">MWIAGGKIFVSPELSGQSKFPISSGVGEIGCPGKERATLTANGKCPCHSNNADRETQPHIPTHSMPDKNASLCTHKPNPLFEVPSPAPSSPGPSFPLPLACRTVSSVSPRSSPPPAAAPRATDAFIVLLFLALALQHPAASHLPPAQDRRAAEAFIHPSPLPFRASHPPCPGTLSLRNGRLQQKAAASLGHTGPLL</sequence>
<gene>
    <name evidence="1" type="ORF">CRENBAI_000963</name>
</gene>
<dbReference type="Proteomes" id="UP001311232">
    <property type="component" value="Unassembled WGS sequence"/>
</dbReference>
<organism evidence="1 2">
    <name type="scientific">Crenichthys baileyi</name>
    <name type="common">White River springfish</name>
    <dbReference type="NCBI Taxonomy" id="28760"/>
    <lineage>
        <taxon>Eukaryota</taxon>
        <taxon>Metazoa</taxon>
        <taxon>Chordata</taxon>
        <taxon>Craniata</taxon>
        <taxon>Vertebrata</taxon>
        <taxon>Euteleostomi</taxon>
        <taxon>Actinopterygii</taxon>
        <taxon>Neopterygii</taxon>
        <taxon>Teleostei</taxon>
        <taxon>Neoteleostei</taxon>
        <taxon>Acanthomorphata</taxon>
        <taxon>Ovalentaria</taxon>
        <taxon>Atherinomorphae</taxon>
        <taxon>Cyprinodontiformes</taxon>
        <taxon>Goodeidae</taxon>
        <taxon>Crenichthys</taxon>
    </lineage>
</organism>
<evidence type="ECO:0000313" key="1">
    <source>
        <dbReference type="EMBL" id="KAK5601351.1"/>
    </source>
</evidence>
<dbReference type="AlphaFoldDB" id="A0AAV9QV46"/>
<evidence type="ECO:0000313" key="2">
    <source>
        <dbReference type="Proteomes" id="UP001311232"/>
    </source>
</evidence>
<reference evidence="1 2" key="1">
    <citation type="submission" date="2021-06" db="EMBL/GenBank/DDBJ databases">
        <authorList>
            <person name="Palmer J.M."/>
        </authorList>
    </citation>
    <scope>NUCLEOTIDE SEQUENCE [LARGE SCALE GENOMIC DNA]</scope>
    <source>
        <strain evidence="1 2">MEX-2019</strain>
        <tissue evidence="1">Muscle</tissue>
    </source>
</reference>
<proteinExistence type="predicted"/>